<accession>A0AAD8M6Z2</accession>
<feature type="compositionally biased region" description="Polar residues" evidence="1">
    <location>
        <begin position="158"/>
        <end position="169"/>
    </location>
</feature>
<dbReference type="PANTHER" id="PTHR33673:SF36">
    <property type="entry name" value="MYB-LIKE PROTEIN Q"/>
    <property type="match status" value="1"/>
</dbReference>
<dbReference type="AlphaFoldDB" id="A0AAD8M6Z2"/>
<sequence>MLWSLYMDMEAQSTQAKTVSPVQVPGTQVMERPGDIAHDRIPASVFESKPSTPTAWSAVSNESLFSIQIGNLSFSRDQFLTMTEDKFDELVKSGELRKSAELIWSRLHNESPIGKLRDTNEFDMGKKYEEKVEILKDSANENFDQLKHGVPQVEGSRDPSTNYSQQSDESGIGCQPLAFPKKKKSGRVGNAALCGKAAAVVGQAAAVVGQAIAVTGQDVAVTGQAVVASGQAADITGQAAALIGQAAALHGQAAVVVNGQAAVAVNGLDHSASFSVQASTAVLQVLVGPSATLGTVEGKSCVASHSPVNVYKWPPLYSSVSVMFFITSGIGVKKVGC</sequence>
<dbReference type="EMBL" id="JAUIZM010000010">
    <property type="protein sequence ID" value="KAK1361999.1"/>
    <property type="molecule type" value="Genomic_DNA"/>
</dbReference>
<reference evidence="2" key="2">
    <citation type="submission" date="2023-05" db="EMBL/GenBank/DDBJ databases">
        <authorList>
            <person name="Schelkunov M.I."/>
        </authorList>
    </citation>
    <scope>NUCLEOTIDE SEQUENCE</scope>
    <source>
        <strain evidence="2">Hsosn_3</strain>
        <tissue evidence="2">Leaf</tissue>
    </source>
</reference>
<evidence type="ECO:0000313" key="2">
    <source>
        <dbReference type="EMBL" id="KAK1361999.1"/>
    </source>
</evidence>
<name>A0AAD8M6Z2_9APIA</name>
<organism evidence="2 3">
    <name type="scientific">Heracleum sosnowskyi</name>
    <dbReference type="NCBI Taxonomy" id="360622"/>
    <lineage>
        <taxon>Eukaryota</taxon>
        <taxon>Viridiplantae</taxon>
        <taxon>Streptophyta</taxon>
        <taxon>Embryophyta</taxon>
        <taxon>Tracheophyta</taxon>
        <taxon>Spermatophyta</taxon>
        <taxon>Magnoliopsida</taxon>
        <taxon>eudicotyledons</taxon>
        <taxon>Gunneridae</taxon>
        <taxon>Pentapetalae</taxon>
        <taxon>asterids</taxon>
        <taxon>campanulids</taxon>
        <taxon>Apiales</taxon>
        <taxon>Apiaceae</taxon>
        <taxon>Apioideae</taxon>
        <taxon>apioid superclade</taxon>
        <taxon>Tordylieae</taxon>
        <taxon>Tordyliinae</taxon>
        <taxon>Heracleum</taxon>
    </lineage>
</organism>
<feature type="region of interest" description="Disordered" evidence="1">
    <location>
        <begin position="148"/>
        <end position="169"/>
    </location>
</feature>
<reference evidence="2" key="1">
    <citation type="submission" date="2023-02" db="EMBL/GenBank/DDBJ databases">
        <title>Genome of toxic invasive species Heracleum sosnowskyi carries increased number of genes despite the absence of recent whole-genome duplications.</title>
        <authorList>
            <person name="Schelkunov M."/>
            <person name="Shtratnikova V."/>
            <person name="Makarenko M."/>
            <person name="Klepikova A."/>
            <person name="Omelchenko D."/>
            <person name="Novikova G."/>
            <person name="Obukhova E."/>
            <person name="Bogdanov V."/>
            <person name="Penin A."/>
            <person name="Logacheva M."/>
        </authorList>
    </citation>
    <scope>NUCLEOTIDE SEQUENCE</scope>
    <source>
        <strain evidence="2">Hsosn_3</strain>
        <tissue evidence="2">Leaf</tissue>
    </source>
</reference>
<evidence type="ECO:0000313" key="3">
    <source>
        <dbReference type="Proteomes" id="UP001237642"/>
    </source>
</evidence>
<keyword evidence="3" id="KW-1185">Reference proteome</keyword>
<proteinExistence type="predicted"/>
<gene>
    <name evidence="2" type="ORF">POM88_046473</name>
</gene>
<dbReference type="PANTHER" id="PTHR33673">
    <property type="entry name" value="SUPPRESSOR SRP40-LIKE PROTEIN"/>
    <property type="match status" value="1"/>
</dbReference>
<dbReference type="Proteomes" id="UP001237642">
    <property type="component" value="Unassembled WGS sequence"/>
</dbReference>
<evidence type="ECO:0000256" key="1">
    <source>
        <dbReference type="SAM" id="MobiDB-lite"/>
    </source>
</evidence>
<protein>
    <submittedName>
        <fullName evidence="2">Uncharacterized protein</fullName>
    </submittedName>
</protein>
<comment type="caution">
    <text evidence="2">The sequence shown here is derived from an EMBL/GenBank/DDBJ whole genome shotgun (WGS) entry which is preliminary data.</text>
</comment>